<evidence type="ECO:0000259" key="1">
    <source>
        <dbReference type="SMART" id="SM00470"/>
    </source>
</evidence>
<dbReference type="PANTHER" id="PTHR33375">
    <property type="entry name" value="CHROMOSOME-PARTITIONING PROTEIN PARB-RELATED"/>
    <property type="match status" value="1"/>
</dbReference>
<dbReference type="InterPro" id="IPR003115">
    <property type="entry name" value="ParB_N"/>
</dbReference>
<dbReference type="SUPFAM" id="SSF110849">
    <property type="entry name" value="ParB/Sulfiredoxin"/>
    <property type="match status" value="1"/>
</dbReference>
<feature type="domain" description="ParB-like N-terminal" evidence="1">
    <location>
        <begin position="21"/>
        <end position="115"/>
    </location>
</feature>
<accession>A0A011USS6</accession>
<dbReference type="eggNOG" id="COG1475">
    <property type="taxonomic scope" value="Bacteria"/>
</dbReference>
<evidence type="ECO:0000313" key="3">
    <source>
        <dbReference type="Proteomes" id="UP000019849"/>
    </source>
</evidence>
<dbReference type="PATRIC" id="fig|69279.3.peg.1831"/>
<dbReference type="SUPFAM" id="SSF109709">
    <property type="entry name" value="KorB DNA-binding domain-like"/>
    <property type="match status" value="1"/>
</dbReference>
<gene>
    <name evidence="2" type="ORF">BG36_02125</name>
</gene>
<dbReference type="HOGENOM" id="CLU_080416_0_0_5"/>
<dbReference type="PANTHER" id="PTHR33375:SF1">
    <property type="entry name" value="CHROMOSOME-PARTITIONING PROTEIN PARB-RELATED"/>
    <property type="match status" value="1"/>
</dbReference>
<dbReference type="Gene3D" id="1.10.10.2830">
    <property type="match status" value="1"/>
</dbReference>
<evidence type="ECO:0000313" key="2">
    <source>
        <dbReference type="EMBL" id="EXL08883.1"/>
    </source>
</evidence>
<dbReference type="InterPro" id="IPR036086">
    <property type="entry name" value="ParB/Sulfiredoxin_sf"/>
</dbReference>
<sequence>MTRKDRRRADVVAHGFEDDCVTLAVDALLPVKVLRTATKSSKKYQQITASIREVGLVEPPVVARDPANPGTFLLLDGHVRIEVLKDLGIEQVECLVSTDDEAFTYNKRISRLSPVQEHKMIRRAIERGVPEEKIAKALDINPQSVRRKVRMLNGICDEAVAILKDKPCPMAVFETLRKMKPLRQLEAAELLVNANNYSVAYASAILAGTPQAQLAEGAKPKRIKGITPETMARMESELARLQESITSIQETYGQDHLHLTVIKGYLTKLLGNARVVRYLMQHRPEFLTEFQTIADMTSTLPPEAAA</sequence>
<dbReference type="Gene3D" id="3.90.1530.30">
    <property type="match status" value="1"/>
</dbReference>
<dbReference type="InterPro" id="IPR050336">
    <property type="entry name" value="Chromosome_partition/occlusion"/>
</dbReference>
<dbReference type="Pfam" id="PF07506">
    <property type="entry name" value="RepB"/>
    <property type="match status" value="1"/>
</dbReference>
<dbReference type="GO" id="GO:0007059">
    <property type="term" value="P:chromosome segregation"/>
    <property type="evidence" value="ECO:0007669"/>
    <property type="project" value="TreeGrafter"/>
</dbReference>
<organism evidence="2 3">
    <name type="scientific">Aquamicrobium defluvii</name>
    <dbReference type="NCBI Taxonomy" id="69279"/>
    <lineage>
        <taxon>Bacteria</taxon>
        <taxon>Pseudomonadati</taxon>
        <taxon>Pseudomonadota</taxon>
        <taxon>Alphaproteobacteria</taxon>
        <taxon>Hyphomicrobiales</taxon>
        <taxon>Phyllobacteriaceae</taxon>
        <taxon>Aquamicrobium</taxon>
    </lineage>
</organism>
<dbReference type="GO" id="GO:0005694">
    <property type="term" value="C:chromosome"/>
    <property type="evidence" value="ECO:0007669"/>
    <property type="project" value="TreeGrafter"/>
</dbReference>
<dbReference type="SMART" id="SM00470">
    <property type="entry name" value="ParB"/>
    <property type="match status" value="1"/>
</dbReference>
<dbReference type="InterPro" id="IPR011111">
    <property type="entry name" value="Plasmid_RepB"/>
</dbReference>
<dbReference type="AlphaFoldDB" id="A0A011USS6"/>
<reference evidence="2 3" key="1">
    <citation type="submission" date="2014-02" db="EMBL/GenBank/DDBJ databases">
        <title>Aquamicrobium defluvii Genome sequencing.</title>
        <authorList>
            <person name="Wang X."/>
        </authorList>
    </citation>
    <scope>NUCLEOTIDE SEQUENCE [LARGE SCALE GENOMIC DNA]</scope>
    <source>
        <strain evidence="2 3">W13Z1</strain>
    </source>
</reference>
<protein>
    <submittedName>
        <fullName evidence="2">Plasmid stablization protein ParB</fullName>
    </submittedName>
</protein>
<name>A0A011USS6_9HYPH</name>
<proteinExistence type="predicted"/>
<dbReference type="EMBL" id="JENY01000010">
    <property type="protein sequence ID" value="EXL08883.1"/>
    <property type="molecule type" value="Genomic_DNA"/>
</dbReference>
<dbReference type="Proteomes" id="UP000019849">
    <property type="component" value="Unassembled WGS sequence"/>
</dbReference>
<comment type="caution">
    <text evidence="2">The sequence shown here is derived from an EMBL/GenBank/DDBJ whole genome shotgun (WGS) entry which is preliminary data.</text>
</comment>
<dbReference type="RefSeq" id="WP_035025730.1">
    <property type="nucleotide sequence ID" value="NZ_KK073884.1"/>
</dbReference>
<dbReference type="STRING" id="69279.BG36_02125"/>